<dbReference type="FunFam" id="1.10.3520.10:FF:000001">
    <property type="entry name" value="Pleckstrin domain-containing family A member 8"/>
    <property type="match status" value="1"/>
</dbReference>
<dbReference type="Gene3D" id="1.10.3520.10">
    <property type="entry name" value="Glycolipid transfer protein"/>
    <property type="match status" value="1"/>
</dbReference>
<dbReference type="GO" id="GO:0005829">
    <property type="term" value="C:cytosol"/>
    <property type="evidence" value="ECO:0007669"/>
    <property type="project" value="TreeGrafter"/>
</dbReference>
<name>S8BVK5_DACHA</name>
<sequence length="198" mass="21851">MAESSSSGTKLFIDKLEVPFQDVNTSPGVDTTSFLKASEGVVGLFDILGSTSFAPVKTDMNGNIEKLRKRQGAAAATSGTLQELVTVEKAEGKKEATEGLMWLIRGLDFTAKGIRHNLDNPNEELAVSFQHAYGGTLRPHHNLIVKGIFSVALKATPYRKDFYPKIGEEQKIRDWLEALEKVVGIMQDFYKENKNFGL</sequence>
<comment type="caution">
    <text evidence="3">The sequence shown here is derived from an EMBL/GenBank/DDBJ whole genome shotgun (WGS) entry which is preliminary data.</text>
</comment>
<dbReference type="OrthoDB" id="205255at2759"/>
<proteinExistence type="predicted"/>
<dbReference type="Pfam" id="PF08718">
    <property type="entry name" value="GLTP"/>
    <property type="match status" value="1"/>
</dbReference>
<keyword evidence="4" id="KW-1185">Reference proteome</keyword>
<dbReference type="EMBL" id="AQGS01000075">
    <property type="protein sequence ID" value="EPS43503.1"/>
    <property type="molecule type" value="Genomic_DNA"/>
</dbReference>
<evidence type="ECO:0000259" key="2">
    <source>
        <dbReference type="Pfam" id="PF08718"/>
    </source>
</evidence>
<dbReference type="eggNOG" id="KOG3221">
    <property type="taxonomic scope" value="Eukaryota"/>
</dbReference>
<dbReference type="STRING" id="1284197.S8BVK5"/>
<dbReference type="HOGENOM" id="CLU_079400_0_0_1"/>
<accession>S8BVK5</accession>
<evidence type="ECO:0000256" key="1">
    <source>
        <dbReference type="ARBA" id="ARBA00022448"/>
    </source>
</evidence>
<organism evidence="3 4">
    <name type="scientific">Dactylellina haptotyla (strain CBS 200.50)</name>
    <name type="common">Nematode-trapping fungus</name>
    <name type="synonym">Monacrosporium haptotylum</name>
    <dbReference type="NCBI Taxonomy" id="1284197"/>
    <lineage>
        <taxon>Eukaryota</taxon>
        <taxon>Fungi</taxon>
        <taxon>Dikarya</taxon>
        <taxon>Ascomycota</taxon>
        <taxon>Pezizomycotina</taxon>
        <taxon>Orbiliomycetes</taxon>
        <taxon>Orbiliales</taxon>
        <taxon>Orbiliaceae</taxon>
        <taxon>Dactylellina</taxon>
    </lineage>
</organism>
<protein>
    <recommendedName>
        <fullName evidence="2">Glycolipid transfer protein domain-containing protein</fullName>
    </recommendedName>
</protein>
<dbReference type="SUPFAM" id="SSF110004">
    <property type="entry name" value="Glycolipid transfer protein, GLTP"/>
    <property type="match status" value="1"/>
</dbReference>
<evidence type="ECO:0000313" key="4">
    <source>
        <dbReference type="Proteomes" id="UP000015100"/>
    </source>
</evidence>
<reference evidence="3 4" key="1">
    <citation type="journal article" date="2013" name="PLoS Genet.">
        <title>Genomic mechanisms accounting for the adaptation to parasitism in nematode-trapping fungi.</title>
        <authorList>
            <person name="Meerupati T."/>
            <person name="Andersson K.M."/>
            <person name="Friman E."/>
            <person name="Kumar D."/>
            <person name="Tunlid A."/>
            <person name="Ahren D."/>
        </authorList>
    </citation>
    <scope>NUCLEOTIDE SEQUENCE [LARGE SCALE GENOMIC DNA]</scope>
    <source>
        <strain evidence="3 4">CBS 200.50</strain>
    </source>
</reference>
<dbReference type="InterPro" id="IPR036497">
    <property type="entry name" value="GLTP_sf"/>
</dbReference>
<dbReference type="GO" id="GO:0016020">
    <property type="term" value="C:membrane"/>
    <property type="evidence" value="ECO:0007669"/>
    <property type="project" value="TreeGrafter"/>
</dbReference>
<evidence type="ECO:0000313" key="3">
    <source>
        <dbReference type="EMBL" id="EPS43503.1"/>
    </source>
</evidence>
<keyword evidence="1" id="KW-0813">Transport</keyword>
<reference evidence="4" key="2">
    <citation type="submission" date="2013-04" db="EMBL/GenBank/DDBJ databases">
        <title>Genomic mechanisms accounting for the adaptation to parasitism in nematode-trapping fungi.</title>
        <authorList>
            <person name="Ahren D.G."/>
        </authorList>
    </citation>
    <scope>NUCLEOTIDE SEQUENCE [LARGE SCALE GENOMIC DNA]</scope>
    <source>
        <strain evidence="4">CBS 200.50</strain>
    </source>
</reference>
<dbReference type="AlphaFoldDB" id="S8BVK5"/>
<dbReference type="OMA" id="EMHGAEW"/>
<dbReference type="InterPro" id="IPR014830">
    <property type="entry name" value="Glycolipid_transfer_prot_dom"/>
</dbReference>
<dbReference type="GO" id="GO:1902388">
    <property type="term" value="F:ceramide 1-phosphate transfer activity"/>
    <property type="evidence" value="ECO:0007669"/>
    <property type="project" value="TreeGrafter"/>
</dbReference>
<dbReference type="PANTHER" id="PTHR10219:SF25">
    <property type="entry name" value="PLECKSTRIN HOMOLOGY DOMAIN-CONTAINING FAMILY A MEMBER 8"/>
    <property type="match status" value="1"/>
</dbReference>
<dbReference type="PANTHER" id="PTHR10219">
    <property type="entry name" value="GLYCOLIPID TRANSFER PROTEIN-RELATED"/>
    <property type="match status" value="1"/>
</dbReference>
<dbReference type="GO" id="GO:1902387">
    <property type="term" value="F:ceramide 1-phosphate binding"/>
    <property type="evidence" value="ECO:0007669"/>
    <property type="project" value="TreeGrafter"/>
</dbReference>
<dbReference type="Proteomes" id="UP000015100">
    <property type="component" value="Unassembled WGS sequence"/>
</dbReference>
<feature type="domain" description="Glycolipid transfer protein" evidence="2">
    <location>
        <begin position="29"/>
        <end position="167"/>
    </location>
</feature>
<gene>
    <name evidence="3" type="ORF">H072_2522</name>
</gene>